<dbReference type="Proteomes" id="UP000078595">
    <property type="component" value="Chromosome 4"/>
</dbReference>
<sequence length="193" mass="20606">MDIAITSSPSPIHTHTNVNAVRPGPSSYVSYGRPPAPSGVGRGRGRGRGRGAAAAAARNASLQHQQQQLLQQQQQQQQRPVTPPFVYLQRPNGPNGIPNGTNGIGTSPSSSDSSVLPPNHIHIVQSQQNDPRMNRTNSTFSLTSVPPLSNGPSSTEDSFGEIESYQTSPYQVYQPSTLTKEVGLIKDVELAES</sequence>
<dbReference type="VEuPathDB" id="FungiDB:I303_03566"/>
<gene>
    <name evidence="2" type="ORF">I303_03566</name>
    <name evidence="3" type="ORF">I303_103544</name>
</gene>
<dbReference type="RefSeq" id="XP_018263694.1">
    <property type="nucleotide sequence ID" value="XM_018406886.1"/>
</dbReference>
<dbReference type="EMBL" id="CP144533">
    <property type="protein sequence ID" value="WWC60967.1"/>
    <property type="molecule type" value="Genomic_DNA"/>
</dbReference>
<feature type="compositionally biased region" description="Polar residues" evidence="1">
    <location>
        <begin position="1"/>
        <end position="19"/>
    </location>
</feature>
<evidence type="ECO:0000256" key="1">
    <source>
        <dbReference type="SAM" id="MobiDB-lite"/>
    </source>
</evidence>
<name>A0A1A6A717_9TREE</name>
<protein>
    <submittedName>
        <fullName evidence="2">Uncharacterized protein</fullName>
    </submittedName>
</protein>
<organism evidence="2">
    <name type="scientific">Kwoniella dejecticola CBS 10117</name>
    <dbReference type="NCBI Taxonomy" id="1296121"/>
    <lineage>
        <taxon>Eukaryota</taxon>
        <taxon>Fungi</taxon>
        <taxon>Dikarya</taxon>
        <taxon>Basidiomycota</taxon>
        <taxon>Agaricomycotina</taxon>
        <taxon>Tremellomycetes</taxon>
        <taxon>Tremellales</taxon>
        <taxon>Cryptococcaceae</taxon>
        <taxon>Kwoniella</taxon>
    </lineage>
</organism>
<dbReference type="KEGG" id="kdj:28967265"/>
<feature type="compositionally biased region" description="Low complexity" evidence="1">
    <location>
        <begin position="91"/>
        <end position="114"/>
    </location>
</feature>
<feature type="compositionally biased region" description="Low complexity" evidence="1">
    <location>
        <begin position="51"/>
        <end position="78"/>
    </location>
</feature>
<dbReference type="GeneID" id="28967265"/>
<keyword evidence="4" id="KW-1185">Reference proteome</keyword>
<feature type="region of interest" description="Disordered" evidence="1">
    <location>
        <begin position="1"/>
        <end position="163"/>
    </location>
</feature>
<dbReference type="EMBL" id="KI894030">
    <property type="protein sequence ID" value="OBR85852.1"/>
    <property type="molecule type" value="Genomic_DNA"/>
</dbReference>
<dbReference type="AlphaFoldDB" id="A0A1A6A717"/>
<evidence type="ECO:0000313" key="2">
    <source>
        <dbReference type="EMBL" id="OBR85852.1"/>
    </source>
</evidence>
<feature type="compositionally biased region" description="Polar residues" evidence="1">
    <location>
        <begin position="124"/>
        <end position="157"/>
    </location>
</feature>
<evidence type="ECO:0000313" key="4">
    <source>
        <dbReference type="Proteomes" id="UP000078595"/>
    </source>
</evidence>
<reference evidence="3" key="3">
    <citation type="submission" date="2024-02" db="EMBL/GenBank/DDBJ databases">
        <title>Comparative genomics of Cryptococcus and Kwoniella reveals pathogenesis evolution and contrasting modes of karyotype evolution via chromosome fusion or intercentromeric recombination.</title>
        <authorList>
            <person name="Coelho M.A."/>
            <person name="David-Palma M."/>
            <person name="Shea T."/>
            <person name="Bowers K."/>
            <person name="McGinley-Smith S."/>
            <person name="Mohammad A.W."/>
            <person name="Gnirke A."/>
            <person name="Yurkov A.M."/>
            <person name="Nowrousian M."/>
            <person name="Sun S."/>
            <person name="Cuomo C.A."/>
            <person name="Heitman J."/>
        </authorList>
    </citation>
    <scope>NUCLEOTIDE SEQUENCE</scope>
    <source>
        <strain evidence="3">CBS 10117</strain>
    </source>
</reference>
<proteinExistence type="predicted"/>
<accession>A0A1A6A717</accession>
<evidence type="ECO:0000313" key="3">
    <source>
        <dbReference type="EMBL" id="WWC60967.1"/>
    </source>
</evidence>
<reference evidence="3" key="2">
    <citation type="submission" date="2013-07" db="EMBL/GenBank/DDBJ databases">
        <authorList>
            <consortium name="The Broad Institute Genome Sequencing Platform"/>
            <person name="Cuomo C."/>
            <person name="Litvintseva A."/>
            <person name="Chen Y."/>
            <person name="Heitman J."/>
            <person name="Sun S."/>
            <person name="Springer D."/>
            <person name="Dromer F."/>
            <person name="Young S.K."/>
            <person name="Zeng Q."/>
            <person name="Gargeya S."/>
            <person name="Fitzgerald M."/>
            <person name="Abouelleil A."/>
            <person name="Alvarado L."/>
            <person name="Berlin A.M."/>
            <person name="Chapman S.B."/>
            <person name="Dewar J."/>
            <person name="Goldberg J."/>
            <person name="Griggs A."/>
            <person name="Gujja S."/>
            <person name="Hansen M."/>
            <person name="Howarth C."/>
            <person name="Imamovic A."/>
            <person name="Larimer J."/>
            <person name="McCowan C."/>
            <person name="Murphy C."/>
            <person name="Pearson M."/>
            <person name="Priest M."/>
            <person name="Roberts A."/>
            <person name="Saif S."/>
            <person name="Shea T."/>
            <person name="Sykes S."/>
            <person name="Wortman J."/>
            <person name="Nusbaum C."/>
            <person name="Birren B."/>
        </authorList>
    </citation>
    <scope>NUCLEOTIDE SEQUENCE</scope>
    <source>
        <strain evidence="3">CBS 10117</strain>
    </source>
</reference>
<reference evidence="2" key="1">
    <citation type="submission" date="2013-07" db="EMBL/GenBank/DDBJ databases">
        <title>The Genome Sequence of Cryptococcus dejecticola CBS10117.</title>
        <authorList>
            <consortium name="The Broad Institute Genome Sequencing Platform"/>
            <person name="Cuomo C."/>
            <person name="Litvintseva A."/>
            <person name="Chen Y."/>
            <person name="Heitman J."/>
            <person name="Sun S."/>
            <person name="Springer D."/>
            <person name="Dromer F."/>
            <person name="Young S.K."/>
            <person name="Zeng Q."/>
            <person name="Gargeya S."/>
            <person name="Fitzgerald M."/>
            <person name="Abouelleil A."/>
            <person name="Alvarado L."/>
            <person name="Berlin A.M."/>
            <person name="Chapman S.B."/>
            <person name="Dewar J."/>
            <person name="Goldberg J."/>
            <person name="Griggs A."/>
            <person name="Gujja S."/>
            <person name="Hansen M."/>
            <person name="Howarth C."/>
            <person name="Imamovic A."/>
            <person name="Larimer J."/>
            <person name="McCowan C."/>
            <person name="Murphy C."/>
            <person name="Pearson M."/>
            <person name="Priest M."/>
            <person name="Roberts A."/>
            <person name="Saif S."/>
            <person name="Shea T."/>
            <person name="Sykes S."/>
            <person name="Wortman J."/>
            <person name="Nusbaum C."/>
            <person name="Birren B."/>
        </authorList>
    </citation>
    <scope>NUCLEOTIDE SEQUENCE [LARGE SCALE GENOMIC DNA]</scope>
    <source>
        <strain evidence="2">CBS 10117</strain>
    </source>
</reference>